<comment type="caution">
    <text evidence="2">The sequence shown here is derived from an EMBL/GenBank/DDBJ whole genome shotgun (WGS) entry which is preliminary data.</text>
</comment>
<evidence type="ECO:0000313" key="3">
    <source>
        <dbReference type="Proteomes" id="UP000825729"/>
    </source>
</evidence>
<dbReference type="EMBL" id="JAINDJ010000005">
    <property type="protein sequence ID" value="KAG9447008.1"/>
    <property type="molecule type" value="Genomic_DNA"/>
</dbReference>
<name>A0AAV7EDV0_ARIFI</name>
<reference evidence="2 3" key="1">
    <citation type="submission" date="2021-07" db="EMBL/GenBank/DDBJ databases">
        <title>The Aristolochia fimbriata genome: insights into angiosperm evolution, floral development and chemical biosynthesis.</title>
        <authorList>
            <person name="Jiao Y."/>
        </authorList>
    </citation>
    <scope>NUCLEOTIDE SEQUENCE [LARGE SCALE GENOMIC DNA]</scope>
    <source>
        <strain evidence="2">IBCAS-2021</strain>
        <tissue evidence="2">Leaf</tissue>
    </source>
</reference>
<keyword evidence="3" id="KW-1185">Reference proteome</keyword>
<dbReference type="Proteomes" id="UP000825729">
    <property type="component" value="Unassembled WGS sequence"/>
</dbReference>
<evidence type="ECO:0000256" key="1">
    <source>
        <dbReference type="SAM" id="MobiDB-lite"/>
    </source>
</evidence>
<gene>
    <name evidence="2" type="ORF">H6P81_013136</name>
</gene>
<feature type="region of interest" description="Disordered" evidence="1">
    <location>
        <begin position="46"/>
        <end position="69"/>
    </location>
</feature>
<accession>A0AAV7EDV0</accession>
<feature type="compositionally biased region" description="Polar residues" evidence="1">
    <location>
        <begin position="46"/>
        <end position="57"/>
    </location>
</feature>
<organism evidence="2 3">
    <name type="scientific">Aristolochia fimbriata</name>
    <name type="common">White veined hardy Dutchman's pipe vine</name>
    <dbReference type="NCBI Taxonomy" id="158543"/>
    <lineage>
        <taxon>Eukaryota</taxon>
        <taxon>Viridiplantae</taxon>
        <taxon>Streptophyta</taxon>
        <taxon>Embryophyta</taxon>
        <taxon>Tracheophyta</taxon>
        <taxon>Spermatophyta</taxon>
        <taxon>Magnoliopsida</taxon>
        <taxon>Magnoliidae</taxon>
        <taxon>Piperales</taxon>
        <taxon>Aristolochiaceae</taxon>
        <taxon>Aristolochia</taxon>
    </lineage>
</organism>
<evidence type="ECO:0000313" key="2">
    <source>
        <dbReference type="EMBL" id="KAG9447008.1"/>
    </source>
</evidence>
<protein>
    <submittedName>
        <fullName evidence="2">Uncharacterized protein</fullName>
    </submittedName>
</protein>
<dbReference type="AlphaFoldDB" id="A0AAV7EDV0"/>
<sequence>MNLLIELRADDIEYVYQRYCMRNHVDEVPDIWFCEACQVRRDSDSYCPTTSSNMNENSSDKSDAAASFQ</sequence>
<proteinExistence type="predicted"/>